<evidence type="ECO:0000313" key="1">
    <source>
        <dbReference type="EMBL" id="KAJ9053044.1"/>
    </source>
</evidence>
<dbReference type="EMBL" id="QTSX02006565">
    <property type="protein sequence ID" value="KAJ9053044.1"/>
    <property type="molecule type" value="Genomic_DNA"/>
</dbReference>
<keyword evidence="2" id="KW-1185">Reference proteome</keyword>
<dbReference type="Proteomes" id="UP001165960">
    <property type="component" value="Unassembled WGS sequence"/>
</dbReference>
<name>A0ACC2RSL1_9FUNG</name>
<comment type="caution">
    <text evidence="1">The sequence shown here is derived from an EMBL/GenBank/DDBJ whole genome shotgun (WGS) entry which is preliminary data.</text>
</comment>
<proteinExistence type="predicted"/>
<sequence length="83" mass="9565">MAWYNWQMKYLNSKTYADKANVNSTDSVPVEVEAVNMKLPFVMRLLLINLIDKAKTALVQEAQTESAESTEKKLEEAFTEEYN</sequence>
<evidence type="ECO:0000313" key="2">
    <source>
        <dbReference type="Proteomes" id="UP001165960"/>
    </source>
</evidence>
<gene>
    <name evidence="1" type="ORF">DSO57_1028078</name>
</gene>
<organism evidence="1 2">
    <name type="scientific">Entomophthora muscae</name>
    <dbReference type="NCBI Taxonomy" id="34485"/>
    <lineage>
        <taxon>Eukaryota</taxon>
        <taxon>Fungi</taxon>
        <taxon>Fungi incertae sedis</taxon>
        <taxon>Zoopagomycota</taxon>
        <taxon>Entomophthoromycotina</taxon>
        <taxon>Entomophthoromycetes</taxon>
        <taxon>Entomophthorales</taxon>
        <taxon>Entomophthoraceae</taxon>
        <taxon>Entomophthora</taxon>
    </lineage>
</organism>
<reference evidence="1" key="1">
    <citation type="submission" date="2022-04" db="EMBL/GenBank/DDBJ databases">
        <title>Genome of the entomopathogenic fungus Entomophthora muscae.</title>
        <authorList>
            <person name="Elya C."/>
            <person name="Lovett B.R."/>
            <person name="Lee E."/>
            <person name="Macias A.M."/>
            <person name="Hajek A.E."/>
            <person name="De Bivort B.L."/>
            <person name="Kasson M.T."/>
            <person name="De Fine Licht H.H."/>
            <person name="Stajich J.E."/>
        </authorList>
    </citation>
    <scope>NUCLEOTIDE SEQUENCE</scope>
    <source>
        <strain evidence="1">Berkeley</strain>
    </source>
</reference>
<accession>A0ACC2RSL1</accession>
<protein>
    <submittedName>
        <fullName evidence="1">Uncharacterized protein</fullName>
    </submittedName>
</protein>